<dbReference type="CDD" id="cd21177">
    <property type="entry name" value="LPMO_AA10"/>
    <property type="match status" value="1"/>
</dbReference>
<dbReference type="SUPFAM" id="SSF51055">
    <property type="entry name" value="Carbohydrate binding domain"/>
    <property type="match status" value="1"/>
</dbReference>
<dbReference type="PANTHER" id="PTHR34823">
    <property type="entry name" value="GLCNAC-BINDING PROTEIN A"/>
    <property type="match status" value="1"/>
</dbReference>
<evidence type="ECO:0000313" key="7">
    <source>
        <dbReference type="EMBL" id="AEI43747.1"/>
    </source>
</evidence>
<dbReference type="InterPro" id="IPR036116">
    <property type="entry name" value="FN3_sf"/>
</dbReference>
<dbReference type="InterPro" id="IPR036573">
    <property type="entry name" value="CBM_sf_5/12"/>
</dbReference>
<evidence type="ECO:0000313" key="8">
    <source>
        <dbReference type="Proteomes" id="UP000006620"/>
    </source>
</evidence>
<reference evidence="8" key="1">
    <citation type="submission" date="2011-06" db="EMBL/GenBank/DDBJ databases">
        <title>Complete genome sequence of Paenibacillus mucilaginosus KNP414.</title>
        <authorList>
            <person name="Wang J."/>
            <person name="Hu S."/>
            <person name="Hu X."/>
            <person name="Zhang B."/>
            <person name="Dong D."/>
            <person name="Zhang S."/>
            <person name="Zhao K."/>
            <person name="Wu D."/>
        </authorList>
    </citation>
    <scope>NUCLEOTIDE SEQUENCE [LARGE SCALE GENOMIC DNA]</scope>
    <source>
        <strain evidence="8">KNP414</strain>
    </source>
</reference>
<dbReference type="InterPro" id="IPR003961">
    <property type="entry name" value="FN3_dom"/>
</dbReference>
<evidence type="ECO:0000259" key="6">
    <source>
        <dbReference type="PROSITE" id="PS50853"/>
    </source>
</evidence>
<dbReference type="Gene3D" id="2.10.10.20">
    <property type="entry name" value="Carbohydrate-binding module superfamily 5/12"/>
    <property type="match status" value="1"/>
</dbReference>
<evidence type="ECO:0000256" key="1">
    <source>
        <dbReference type="ARBA" id="ARBA00004613"/>
    </source>
</evidence>
<dbReference type="Pfam" id="PF02839">
    <property type="entry name" value="CBM_5_12"/>
    <property type="match status" value="1"/>
</dbReference>
<dbReference type="FunFam" id="2.70.50.50:FF:000001">
    <property type="entry name" value="Chitin-binding protein"/>
    <property type="match status" value="1"/>
</dbReference>
<dbReference type="InterPro" id="IPR003610">
    <property type="entry name" value="CBM5/12"/>
</dbReference>
<evidence type="ECO:0000256" key="4">
    <source>
        <dbReference type="ARBA" id="ARBA00022801"/>
    </source>
</evidence>
<dbReference type="AlphaFoldDB" id="F8FBY6"/>
<dbReference type="CDD" id="cd00063">
    <property type="entry name" value="FN3"/>
    <property type="match status" value="1"/>
</dbReference>
<dbReference type="GO" id="GO:0000272">
    <property type="term" value="P:polysaccharide catabolic process"/>
    <property type="evidence" value="ECO:0007669"/>
    <property type="project" value="UniProtKB-KW"/>
</dbReference>
<dbReference type="PATRIC" id="fig|1036673.3.peg.4834"/>
<evidence type="ECO:0000256" key="3">
    <source>
        <dbReference type="ARBA" id="ARBA00022729"/>
    </source>
</evidence>
<dbReference type="GO" id="GO:0005576">
    <property type="term" value="C:extracellular region"/>
    <property type="evidence" value="ECO:0007669"/>
    <property type="project" value="UniProtKB-SubCell"/>
</dbReference>
<dbReference type="InterPro" id="IPR014756">
    <property type="entry name" value="Ig_E-set"/>
</dbReference>
<dbReference type="PANTHER" id="PTHR34823:SF1">
    <property type="entry name" value="CHITIN-BINDING TYPE-4 DOMAIN-CONTAINING PROTEIN"/>
    <property type="match status" value="1"/>
</dbReference>
<dbReference type="GO" id="GO:0004553">
    <property type="term" value="F:hydrolase activity, hydrolyzing O-glycosyl compounds"/>
    <property type="evidence" value="ECO:0007669"/>
    <property type="project" value="InterPro"/>
</dbReference>
<dbReference type="Pfam" id="PF03067">
    <property type="entry name" value="LPMO_10"/>
    <property type="match status" value="1"/>
</dbReference>
<dbReference type="InterPro" id="IPR013783">
    <property type="entry name" value="Ig-like_fold"/>
</dbReference>
<dbReference type="Proteomes" id="UP000006620">
    <property type="component" value="Chromosome"/>
</dbReference>
<gene>
    <name evidence="7" type="ordered locus">KNP414_05223</name>
</gene>
<comment type="subcellular location">
    <subcellularLocation>
        <location evidence="1">Secreted</location>
    </subcellularLocation>
</comment>
<proteinExistence type="predicted"/>
<keyword evidence="3" id="KW-0732">Signal</keyword>
<accession>F8FBY6</accession>
<evidence type="ECO:0000256" key="2">
    <source>
        <dbReference type="ARBA" id="ARBA00022525"/>
    </source>
</evidence>
<dbReference type="SMART" id="SM00060">
    <property type="entry name" value="FN3"/>
    <property type="match status" value="1"/>
</dbReference>
<dbReference type="PROSITE" id="PS50853">
    <property type="entry name" value="FN3"/>
    <property type="match status" value="1"/>
</dbReference>
<dbReference type="KEGG" id="pms:KNP414_05223"/>
<feature type="domain" description="Fibronectin type-III" evidence="6">
    <location>
        <begin position="241"/>
        <end position="322"/>
    </location>
</feature>
<dbReference type="SUPFAM" id="SSF49265">
    <property type="entry name" value="Fibronectin type III"/>
    <property type="match status" value="1"/>
</dbReference>
<reference evidence="7 8" key="2">
    <citation type="journal article" date="2013" name="Genome Announc.">
        <title>Genome Sequence of Growth-Improving Paenibacillus mucilaginosus Strain KNP414.</title>
        <authorList>
            <person name="Lu J.J."/>
            <person name="Wang J.F."/>
            <person name="Hu X.F."/>
        </authorList>
    </citation>
    <scope>NUCLEOTIDE SEQUENCE [LARGE SCALE GENOMIC DNA]</scope>
    <source>
        <strain evidence="7 8">KNP414</strain>
    </source>
</reference>
<dbReference type="Gene3D" id="2.70.50.50">
    <property type="entry name" value="chitin-binding protein cbp21"/>
    <property type="match status" value="1"/>
</dbReference>
<dbReference type="CDD" id="cd12215">
    <property type="entry name" value="ChiC_BD"/>
    <property type="match status" value="1"/>
</dbReference>
<keyword evidence="2" id="KW-0964">Secreted</keyword>
<dbReference type="SMART" id="SM00495">
    <property type="entry name" value="ChtBD3"/>
    <property type="match status" value="1"/>
</dbReference>
<name>F8FBY6_PAEMK</name>
<dbReference type="InterPro" id="IPR051024">
    <property type="entry name" value="GlcNAc_Chitin_IntDeg"/>
</dbReference>
<dbReference type="Pfam" id="PF00041">
    <property type="entry name" value="fn3"/>
    <property type="match status" value="1"/>
</dbReference>
<keyword evidence="4" id="KW-0378">Hydrolase</keyword>
<sequence length="371" mass="38911">MIRRNEFVIVIAFFIVQQASPFPIPKEEHDMTLRIQGYTLKKLAAAGGMMALIGVSSVLFAESASAHGYVENGRAALCKSGANTDCGAVVYEPQSLEAPKGFPAAGPADGKIASAGGIFPKLDEQSSTRWSKVSMNSGTNTFTWRLSAAHATASWKYYITKDGWNPNAALTRDSFNLTPFCSVPYGGKQPPFTYSDTCNVPAKTGYHVILAVWEIADTANAFYNVIDVNFGSGTGGTTIAAPANLASPSQTQTSVSLTWSAVTGAASYEIYRNGTQVGTASSASYTDTGLAAGTTYTYTVVAAGSTGKSSPSGALAVKTAGSTSTTYPAWNASTAYLGGSKVSYNGVNYEARWWTQGEIPSAASSVWKVIP</sequence>
<dbReference type="Gene3D" id="2.60.40.10">
    <property type="entry name" value="Immunoglobulins"/>
    <property type="match status" value="1"/>
</dbReference>
<dbReference type="EMBL" id="CP002869">
    <property type="protein sequence ID" value="AEI43747.1"/>
    <property type="molecule type" value="Genomic_DNA"/>
</dbReference>
<dbReference type="SUPFAM" id="SSF81296">
    <property type="entry name" value="E set domains"/>
    <property type="match status" value="1"/>
</dbReference>
<keyword evidence="5" id="KW-0624">Polysaccharide degradation</keyword>
<dbReference type="InterPro" id="IPR004302">
    <property type="entry name" value="Cellulose/chitin-bd_N"/>
</dbReference>
<organism evidence="7 8">
    <name type="scientific">Paenibacillus mucilaginosus (strain KNP414)</name>
    <dbReference type="NCBI Taxonomy" id="1036673"/>
    <lineage>
        <taxon>Bacteria</taxon>
        <taxon>Bacillati</taxon>
        <taxon>Bacillota</taxon>
        <taxon>Bacilli</taxon>
        <taxon>Bacillales</taxon>
        <taxon>Paenibacillaceae</taxon>
        <taxon>Paenibacillus</taxon>
    </lineage>
</organism>
<evidence type="ECO:0000256" key="5">
    <source>
        <dbReference type="ARBA" id="ARBA00023326"/>
    </source>
</evidence>
<keyword evidence="5" id="KW-0119">Carbohydrate metabolism</keyword>
<dbReference type="HOGENOM" id="CLU_047929_0_0_9"/>
<dbReference type="GO" id="GO:0030246">
    <property type="term" value="F:carbohydrate binding"/>
    <property type="evidence" value="ECO:0007669"/>
    <property type="project" value="InterPro"/>
</dbReference>
<protein>
    <submittedName>
        <fullName evidence="7">Chitin-binding domain 3 protein</fullName>
    </submittedName>
</protein>